<protein>
    <submittedName>
        <fullName evidence="1">Methionine synthase II (Cobalamin-independent)-like protein</fullName>
    </submittedName>
</protein>
<dbReference type="Gene3D" id="3.20.20.210">
    <property type="match status" value="1"/>
</dbReference>
<accession>A0AAU1M270</accession>
<sequence>MADTYNYRIDHHGSLVRPAALLAARERAATGEPDPAPLHEAARAAVKEAVVLQRRLRSTVVTDGDLPREDFRSAVLDGVTGFRRTGEETDGLARWVAESLPKANGPLLADWASLLGELTLIAPKAALPSPAYLAATCFDPGAAGAGGPASARELGEALAEIIHAEIELLVSRGVRLVQLNNPLLLTHTAAEPGDTGALSFEDALAVDALAVPAGERPEGVRVGMAPGWAAPASVDRSRAERLYAAVPVDRWILPCDRGTDAELDLLRALPEDRDACLGAVDATTAEMEDIDTVMARIDAAAEVKDLEDMALAPSRGFADTAGRPLLSAEDQHRKLIQVETLARYCWGNEF</sequence>
<proteinExistence type="predicted"/>
<name>A0AAU1M270_9ACTN</name>
<dbReference type="AlphaFoldDB" id="A0AAU1M270"/>
<reference evidence="1" key="1">
    <citation type="submission" date="2022-10" db="EMBL/GenBank/DDBJ databases">
        <title>The complete genomes of actinobacterial strains from the NBC collection.</title>
        <authorList>
            <person name="Joergensen T.S."/>
            <person name="Alvarez Arevalo M."/>
            <person name="Sterndorff E.B."/>
            <person name="Faurdal D."/>
            <person name="Vuksanovic O."/>
            <person name="Mourched A.-S."/>
            <person name="Charusanti P."/>
            <person name="Shaw S."/>
            <person name="Blin K."/>
            <person name="Weber T."/>
        </authorList>
    </citation>
    <scope>NUCLEOTIDE SEQUENCE</scope>
    <source>
        <strain evidence="1">NBC_00148</strain>
    </source>
</reference>
<organism evidence="1">
    <name type="scientific">Streptomyces sp. NBC_00148</name>
    <dbReference type="NCBI Taxonomy" id="2903626"/>
    <lineage>
        <taxon>Bacteria</taxon>
        <taxon>Bacillati</taxon>
        <taxon>Actinomycetota</taxon>
        <taxon>Actinomycetes</taxon>
        <taxon>Kitasatosporales</taxon>
        <taxon>Streptomycetaceae</taxon>
        <taxon>Streptomyces</taxon>
    </lineage>
</organism>
<evidence type="ECO:0000313" key="1">
    <source>
        <dbReference type="EMBL" id="WTQ77590.1"/>
    </source>
</evidence>
<dbReference type="PANTHER" id="PTHR43844:SF2">
    <property type="entry name" value="SYNTHASE, VITAMIN-B12 INDEPENDENT, PUTATIVE (AFU_ORTHOLOGUE AFUA_3G12060)-RELATED"/>
    <property type="match status" value="1"/>
</dbReference>
<dbReference type="EMBL" id="CP108169">
    <property type="protein sequence ID" value="WTQ77590.1"/>
    <property type="molecule type" value="Genomic_DNA"/>
</dbReference>
<dbReference type="InterPro" id="IPR038071">
    <property type="entry name" value="UROD/MetE-like_sf"/>
</dbReference>
<dbReference type="SUPFAM" id="SSF51726">
    <property type="entry name" value="UROD/MetE-like"/>
    <property type="match status" value="1"/>
</dbReference>
<gene>
    <name evidence="1" type="ORF">OG222_32610</name>
</gene>
<dbReference type="PANTHER" id="PTHR43844">
    <property type="entry name" value="METHIONINE SYNTHASE"/>
    <property type="match status" value="1"/>
</dbReference>